<dbReference type="EMBL" id="KY608910">
    <property type="protein sequence ID" value="AUQ44004.1"/>
    <property type="molecule type" value="Genomic_DNA"/>
</dbReference>
<protein>
    <submittedName>
        <fullName evidence="2">Putative gp94-like protein</fullName>
    </submittedName>
</protein>
<proteinExistence type="predicted"/>
<evidence type="ECO:0000313" key="3">
    <source>
        <dbReference type="Proteomes" id="UP000290737"/>
    </source>
</evidence>
<dbReference type="GeneID" id="41701817"/>
<feature type="compositionally biased region" description="Low complexity" evidence="1">
    <location>
        <begin position="99"/>
        <end position="117"/>
    </location>
</feature>
<reference evidence="2" key="1">
    <citation type="journal article" date="2021" name="Virus">
        <title>The discovery, distribution and diversity of DNA viruses associated with Drosophila melanogaster in Europe.</title>
        <authorList>
            <person name="Wallace M.A."/>
            <person name="Coffman K.A."/>
            <person name="Gilbert C."/>
            <person name="Ravindran S."/>
            <person name="Albery G.F."/>
            <person name="Abbott J."/>
            <person name="Argyridou E."/>
            <person name="Bellosta P."/>
            <person name="Betancourt A.J."/>
            <person name="Colinet H."/>
            <person name="Eric K."/>
            <person name="Glaser-Schmitt A."/>
            <person name="Grath S."/>
            <person name="Jelic M."/>
            <person name="Kankare M."/>
            <person name="Kozeretska I."/>
            <person name="Loeschcke V."/>
            <person name="Montchamp-Moreau C."/>
            <person name="Ometto L."/>
            <person name="Onder B.S."/>
            <person name="Orengo D.J."/>
            <person name="Parsch J."/>
            <person name="Pascual M."/>
            <person name="Patenkovic A."/>
            <person name="Puerma E."/>
            <person name="Ritchie M.G."/>
            <person name="Rota-Stabelli O."/>
            <person name="Schou M.F."/>
            <person name="Serga S.V."/>
            <person name="Stamenkovic-Radak M."/>
            <person name="Tanaskovic M."/>
            <person name="Veselinovic M.S."/>
            <person name="Vieira J."/>
            <person name="Vieira C.P."/>
            <person name="Kapun M."/>
            <person name="Flatt T."/>
            <person name="Gonzalez J."/>
            <person name="Staubach F."/>
            <person name="Obbard D.J."/>
        </authorList>
    </citation>
    <scope>NUCLEOTIDE SEQUENCE</scope>
    <source>
        <strain evidence="2">SRR3939042_Esparto_2012</strain>
    </source>
</reference>
<name>A0A2I7G305_9VIRU</name>
<keyword evidence="3" id="KW-1185">Reference proteome</keyword>
<evidence type="ECO:0000313" key="2">
    <source>
        <dbReference type="EMBL" id="AUQ44004.1"/>
    </source>
</evidence>
<dbReference type="OrthoDB" id="26666at10239"/>
<organism evidence="2">
    <name type="scientific">Esparto virus</name>
    <dbReference type="NCBI Taxonomy" id="2072209"/>
    <lineage>
        <taxon>Viruses</taxon>
        <taxon>Viruses incertae sedis</taxon>
        <taxon>Naldaviricetes</taxon>
        <taxon>Lefavirales</taxon>
        <taxon>Nudiviridae</taxon>
        <taxon>Alphanudivirus</taxon>
        <taxon>Alphanudivirus tertidromelanogasteris</taxon>
    </lineage>
</organism>
<sequence length="254" mass="29838">MEMTYPGSSLFVGDFHVCVIYESTMSSGFLFNESTYPLLITHNTTPFRFCTKNVLMKNNVIDNVYTKNNETLKNQKRNNRQHSCEDTTTYNINNNENIIDNTNNLNNSNNNSSTRKTTSIKRSTVIGDDNNTIIDQTTQNINIDEYPNIINIRLYSKLLKYSIWEIPKTDERTVDLKYFQSNTNKKYSDNRFEKTQIHTNNNCQFHTIDSIVTLLLRYKVLYFINLPSLDYYTIFKDINHEFRTRSTKWSSITA</sequence>
<dbReference type="KEGG" id="vg:41701817"/>
<evidence type="ECO:0000256" key="1">
    <source>
        <dbReference type="SAM" id="MobiDB-lite"/>
    </source>
</evidence>
<dbReference type="RefSeq" id="YP_009551748.1">
    <property type="nucleotide sequence ID" value="NC_040536.1"/>
</dbReference>
<feature type="region of interest" description="Disordered" evidence="1">
    <location>
        <begin position="99"/>
        <end position="122"/>
    </location>
</feature>
<dbReference type="Proteomes" id="UP000290737">
    <property type="component" value="Genome"/>
</dbReference>
<accession>A0A2I7G305</accession>